<evidence type="ECO:0000313" key="2">
    <source>
        <dbReference type="EMBL" id="OEH77824.1"/>
    </source>
</evidence>
<dbReference type="Proteomes" id="UP000095192">
    <property type="component" value="Unassembled WGS sequence"/>
</dbReference>
<comment type="caution">
    <text evidence="2">The sequence shown here is derived from an EMBL/GenBank/DDBJ whole genome shotgun (WGS) entry which is preliminary data.</text>
</comment>
<proteinExistence type="predicted"/>
<evidence type="ECO:0000313" key="3">
    <source>
        <dbReference type="Proteomes" id="UP000095192"/>
    </source>
</evidence>
<protein>
    <submittedName>
        <fullName evidence="2">Uncharacterized protein</fullName>
    </submittedName>
</protein>
<feature type="region of interest" description="Disordered" evidence="1">
    <location>
        <begin position="38"/>
        <end position="79"/>
    </location>
</feature>
<dbReference type="EMBL" id="JROU02000969">
    <property type="protein sequence ID" value="OEH77824.1"/>
    <property type="molecule type" value="Genomic_DNA"/>
</dbReference>
<dbReference type="AlphaFoldDB" id="A0A1D3D303"/>
<organism evidence="2 3">
    <name type="scientific">Cyclospora cayetanensis</name>
    <dbReference type="NCBI Taxonomy" id="88456"/>
    <lineage>
        <taxon>Eukaryota</taxon>
        <taxon>Sar</taxon>
        <taxon>Alveolata</taxon>
        <taxon>Apicomplexa</taxon>
        <taxon>Conoidasida</taxon>
        <taxon>Coccidia</taxon>
        <taxon>Eucoccidiorida</taxon>
        <taxon>Eimeriorina</taxon>
        <taxon>Eimeriidae</taxon>
        <taxon>Cyclospora</taxon>
    </lineage>
</organism>
<evidence type="ECO:0000256" key="1">
    <source>
        <dbReference type="SAM" id="MobiDB-lite"/>
    </source>
</evidence>
<name>A0A1D3D303_9EIME</name>
<reference evidence="2 3" key="1">
    <citation type="journal article" date="2016" name="BMC Genomics">
        <title>Comparative genomics reveals Cyclospora cayetanensis possesses coccidia-like metabolism and invasion components but unique surface antigens.</title>
        <authorList>
            <person name="Liu S."/>
            <person name="Wang L."/>
            <person name="Zheng H."/>
            <person name="Xu Z."/>
            <person name="Roellig D.M."/>
            <person name="Li N."/>
            <person name="Frace M.A."/>
            <person name="Tang K."/>
            <person name="Arrowood M.J."/>
            <person name="Moss D.M."/>
            <person name="Zhang L."/>
            <person name="Feng Y."/>
            <person name="Xiao L."/>
        </authorList>
    </citation>
    <scope>NUCLEOTIDE SEQUENCE [LARGE SCALE GENOMIC DNA]</scope>
    <source>
        <strain evidence="2 3">CHN_HEN01</strain>
    </source>
</reference>
<keyword evidence="3" id="KW-1185">Reference proteome</keyword>
<accession>A0A1D3D303</accession>
<dbReference type="InParanoid" id="A0A1D3D303"/>
<feature type="region of interest" description="Disordered" evidence="1">
    <location>
        <begin position="139"/>
        <end position="171"/>
    </location>
</feature>
<dbReference type="VEuPathDB" id="ToxoDB:cyc_07657"/>
<sequence>MVFSRQALATLQLLSRVTEEGTRPFAQPAGSPLARMAFGNAFRSQRLPSDKPEGGSSEPHSAVHPSTKQPPKTIGPSPRWSLKAQITRCFRPLYGAYYKLRCRLAARSHREPCGCAEANAQQPLAGDRSQCMSRQVEKPVKNIEGSQPKAPQETSLGASEEPPKTFFPFGMGMRAALRAPT</sequence>
<gene>
    <name evidence="2" type="ORF">cyc_07657</name>
</gene>